<gene>
    <name evidence="2" type="ORF">E5676_scaffold420G00490</name>
    <name evidence="1" type="ORF">E6C27_scaffold22G003990</name>
</gene>
<dbReference type="Proteomes" id="UP000321947">
    <property type="component" value="Unassembled WGS sequence"/>
</dbReference>
<dbReference type="OrthoDB" id="1193096at2759"/>
<organism evidence="1 3">
    <name type="scientific">Cucumis melo var. makuwa</name>
    <name type="common">Oriental melon</name>
    <dbReference type="NCBI Taxonomy" id="1194695"/>
    <lineage>
        <taxon>Eukaryota</taxon>
        <taxon>Viridiplantae</taxon>
        <taxon>Streptophyta</taxon>
        <taxon>Embryophyta</taxon>
        <taxon>Tracheophyta</taxon>
        <taxon>Spermatophyta</taxon>
        <taxon>Magnoliopsida</taxon>
        <taxon>eudicotyledons</taxon>
        <taxon>Gunneridae</taxon>
        <taxon>Pentapetalae</taxon>
        <taxon>rosids</taxon>
        <taxon>fabids</taxon>
        <taxon>Cucurbitales</taxon>
        <taxon>Cucurbitaceae</taxon>
        <taxon>Benincaseae</taxon>
        <taxon>Cucumis</taxon>
    </lineage>
</organism>
<reference evidence="3 4" key="1">
    <citation type="submission" date="2019-08" db="EMBL/GenBank/DDBJ databases">
        <title>Draft genome sequences of two oriental melons (Cucumis melo L. var makuwa).</title>
        <authorList>
            <person name="Kwon S.-Y."/>
        </authorList>
    </citation>
    <scope>NUCLEOTIDE SEQUENCE [LARGE SCALE GENOMIC DNA]</scope>
    <source>
        <strain evidence="4">cv. Chang Bougi</strain>
        <strain evidence="3">cv. SW 3</strain>
        <tissue evidence="1">Leaf</tissue>
    </source>
</reference>
<dbReference type="EMBL" id="SSTD01016540">
    <property type="protein sequence ID" value="TYK00780.1"/>
    <property type="molecule type" value="Genomic_DNA"/>
</dbReference>
<dbReference type="AlphaFoldDB" id="A0A5A7V160"/>
<evidence type="ECO:0000313" key="2">
    <source>
        <dbReference type="EMBL" id="TYK00780.1"/>
    </source>
</evidence>
<evidence type="ECO:0000313" key="1">
    <source>
        <dbReference type="EMBL" id="KAA0060537.1"/>
    </source>
</evidence>
<sequence length="84" mass="9398">MPVYKAKDSILTRYVDSDFQTNTDSGKSTLGSAFTLNEGVVMCCIIKGRCIVDSTMEVEEVVACKAEKEEVWLMKFLHDLEDAL</sequence>
<dbReference type="EMBL" id="SSTE01005668">
    <property type="protein sequence ID" value="KAA0060537.1"/>
    <property type="molecule type" value="Genomic_DNA"/>
</dbReference>
<proteinExistence type="predicted"/>
<dbReference type="Proteomes" id="UP000321393">
    <property type="component" value="Unassembled WGS sequence"/>
</dbReference>
<name>A0A5A7V160_CUCMM</name>
<protein>
    <submittedName>
        <fullName evidence="1">Gag/pol protein</fullName>
    </submittedName>
</protein>
<evidence type="ECO:0000313" key="3">
    <source>
        <dbReference type="Proteomes" id="UP000321393"/>
    </source>
</evidence>
<accession>A0A5A7V160</accession>
<comment type="caution">
    <text evidence="1">The sequence shown here is derived from an EMBL/GenBank/DDBJ whole genome shotgun (WGS) entry which is preliminary data.</text>
</comment>
<evidence type="ECO:0000313" key="4">
    <source>
        <dbReference type="Proteomes" id="UP000321947"/>
    </source>
</evidence>